<proteinExistence type="predicted"/>
<name>A0A5C6ULW3_9SPHN</name>
<sequence length="225" mass="23636">MTRSAPLASLLAASALLAGCATNRVPDALGNRPLLANPSAVIATEIAFARAAQDDGQWTAFRRFATDDANMFVPERVVAQSWLKGRADPAQAVRWQPQGVVMSCDGNAAVSTGAWQRPDGSQGYFTTVWLRQGDGRWKWVLDHGDTLAAPRGSSDAISSRVASCKALPAALPAATATGDVKQGASRDRSLVWSSAVAPDGARTVTAQLWNGAAFETVLEDTVAAE</sequence>
<protein>
    <recommendedName>
        <fullName evidence="4">Nuclear transport factor 2 family protein</fullName>
    </recommendedName>
</protein>
<accession>A0A5C6ULW3</accession>
<dbReference type="Proteomes" id="UP000321129">
    <property type="component" value="Unassembled WGS sequence"/>
</dbReference>
<evidence type="ECO:0000313" key="3">
    <source>
        <dbReference type="Proteomes" id="UP000321129"/>
    </source>
</evidence>
<keyword evidence="3" id="KW-1185">Reference proteome</keyword>
<dbReference type="PROSITE" id="PS51257">
    <property type="entry name" value="PROKAR_LIPOPROTEIN"/>
    <property type="match status" value="1"/>
</dbReference>
<reference evidence="2 3" key="1">
    <citation type="submission" date="2019-08" db="EMBL/GenBank/DDBJ databases">
        <title>Sphingorhabdus soil sp. nov., isolated from arctic soil.</title>
        <authorList>
            <person name="Liu Y."/>
        </authorList>
    </citation>
    <scope>NUCLEOTIDE SEQUENCE [LARGE SCALE GENOMIC DNA]</scope>
    <source>
        <strain evidence="2 3">D-2Q-5-6</strain>
    </source>
</reference>
<feature type="signal peptide" evidence="1">
    <location>
        <begin position="1"/>
        <end position="18"/>
    </location>
</feature>
<feature type="chain" id="PRO_5022844720" description="Nuclear transport factor 2 family protein" evidence="1">
    <location>
        <begin position="19"/>
        <end position="225"/>
    </location>
</feature>
<dbReference type="SUPFAM" id="SSF54427">
    <property type="entry name" value="NTF2-like"/>
    <property type="match status" value="1"/>
</dbReference>
<dbReference type="InterPro" id="IPR032710">
    <property type="entry name" value="NTF2-like_dom_sf"/>
</dbReference>
<organism evidence="2 3">
    <name type="scientific">Flavisphingopyxis soli</name>
    <dbReference type="NCBI Taxonomy" id="2601267"/>
    <lineage>
        <taxon>Bacteria</taxon>
        <taxon>Pseudomonadati</taxon>
        <taxon>Pseudomonadota</taxon>
        <taxon>Alphaproteobacteria</taxon>
        <taxon>Sphingomonadales</taxon>
        <taxon>Sphingopyxidaceae</taxon>
        <taxon>Flavisphingopyxis</taxon>
    </lineage>
</organism>
<evidence type="ECO:0008006" key="4">
    <source>
        <dbReference type="Google" id="ProtNLM"/>
    </source>
</evidence>
<keyword evidence="1" id="KW-0732">Signal</keyword>
<dbReference type="RefSeq" id="WP_147121377.1">
    <property type="nucleotide sequence ID" value="NZ_VOPY01000001.1"/>
</dbReference>
<dbReference type="AlphaFoldDB" id="A0A5C6ULW3"/>
<evidence type="ECO:0000313" key="2">
    <source>
        <dbReference type="EMBL" id="TXC73540.1"/>
    </source>
</evidence>
<comment type="caution">
    <text evidence="2">The sequence shown here is derived from an EMBL/GenBank/DDBJ whole genome shotgun (WGS) entry which is preliminary data.</text>
</comment>
<evidence type="ECO:0000256" key="1">
    <source>
        <dbReference type="SAM" id="SignalP"/>
    </source>
</evidence>
<dbReference type="OrthoDB" id="7201546at2"/>
<dbReference type="EMBL" id="VOPY01000001">
    <property type="protein sequence ID" value="TXC73540.1"/>
    <property type="molecule type" value="Genomic_DNA"/>
</dbReference>
<gene>
    <name evidence="2" type="ORF">FSZ31_01975</name>
</gene>
<dbReference type="Gene3D" id="3.10.450.50">
    <property type="match status" value="1"/>
</dbReference>